<evidence type="ECO:0000313" key="4">
    <source>
        <dbReference type="Proteomes" id="UP000031553"/>
    </source>
</evidence>
<feature type="domain" description="Serine aminopeptidase S33" evidence="2">
    <location>
        <begin position="86"/>
        <end position="183"/>
    </location>
</feature>
<evidence type="ECO:0000259" key="2">
    <source>
        <dbReference type="Pfam" id="PF12146"/>
    </source>
</evidence>
<gene>
    <name evidence="3" type="ORF">GLUCOINTEAF2_0200703</name>
</gene>
<dbReference type="Gene3D" id="3.40.50.1820">
    <property type="entry name" value="alpha/beta hydrolase"/>
    <property type="match status" value="1"/>
</dbReference>
<dbReference type="PANTHER" id="PTHR43265">
    <property type="entry name" value="ESTERASE ESTD"/>
    <property type="match status" value="1"/>
</dbReference>
<keyword evidence="3" id="KW-0378">Hydrolase</keyword>
<sequence precursor="true">MPFMRRSMIFAAMVVPVALLSTTASAAAPSPSPIQTVVAAPGPDGPLGGTMLSPDRDAPVVLMIPGSGPTDRDGNSPLGLKAATLKLLAEGLATHGIATVRVDKRGMYASAGAIPDANAVTIGDYAKDVHSWIMSIRHMTDARCVWVLGHSEGGLVALSAAQDSTAICGLILLATPGRPTDQTLAEQLRANPANAPVLDQALAAISDLKAGRHVDVSQFHPALQRLFHPAIQDFLISEFAIDPAKLISTIHKPVLIVQGERDMQVSVEDAHALKQADPAAKTVMLPDTNHVMKPVASADRRANLATYANPGLPLVPAVVPAIADFVLSVPR</sequence>
<dbReference type="OrthoDB" id="9809549at2"/>
<feature type="chain" id="PRO_5005855578" evidence="1">
    <location>
        <begin position="27"/>
        <end position="331"/>
    </location>
</feature>
<dbReference type="GO" id="GO:0052689">
    <property type="term" value="F:carboxylic ester hydrolase activity"/>
    <property type="evidence" value="ECO:0007669"/>
    <property type="project" value="TreeGrafter"/>
</dbReference>
<dbReference type="SUPFAM" id="SSF53474">
    <property type="entry name" value="alpha/beta-Hydrolases"/>
    <property type="match status" value="1"/>
</dbReference>
<dbReference type="EMBL" id="JUFX02000192">
    <property type="protein sequence ID" value="KPH86784.1"/>
    <property type="molecule type" value="Genomic_DNA"/>
</dbReference>
<accession>A0A0N0MFH8</accession>
<dbReference type="AlphaFoldDB" id="A0A0N0MFH8"/>
<proteinExistence type="predicted"/>
<organism evidence="3 4">
    <name type="scientific">Komagataeibacter intermedius AF2</name>
    <dbReference type="NCBI Taxonomy" id="1458464"/>
    <lineage>
        <taxon>Bacteria</taxon>
        <taxon>Pseudomonadati</taxon>
        <taxon>Pseudomonadota</taxon>
        <taxon>Alphaproteobacteria</taxon>
        <taxon>Acetobacterales</taxon>
        <taxon>Acetobacteraceae</taxon>
        <taxon>Komagataeibacter</taxon>
    </lineage>
</organism>
<dbReference type="PANTHER" id="PTHR43265:SF1">
    <property type="entry name" value="ESTERASE ESTD"/>
    <property type="match status" value="1"/>
</dbReference>
<dbReference type="InterPro" id="IPR022742">
    <property type="entry name" value="Hydrolase_4"/>
</dbReference>
<dbReference type="InterPro" id="IPR053145">
    <property type="entry name" value="AB_hydrolase_Est10"/>
</dbReference>
<name>A0A0N0MFH8_9PROT</name>
<dbReference type="Proteomes" id="UP000031553">
    <property type="component" value="Unassembled WGS sequence"/>
</dbReference>
<evidence type="ECO:0000313" key="3">
    <source>
        <dbReference type="EMBL" id="KPH86784.1"/>
    </source>
</evidence>
<dbReference type="Pfam" id="PF12146">
    <property type="entry name" value="Hydrolase_4"/>
    <property type="match status" value="1"/>
</dbReference>
<evidence type="ECO:0000256" key="1">
    <source>
        <dbReference type="SAM" id="SignalP"/>
    </source>
</evidence>
<keyword evidence="1" id="KW-0732">Signal</keyword>
<comment type="caution">
    <text evidence="3">The sequence shown here is derived from an EMBL/GenBank/DDBJ whole genome shotgun (WGS) entry which is preliminary data.</text>
</comment>
<reference evidence="3 4" key="1">
    <citation type="submission" date="2015-07" db="EMBL/GenBank/DDBJ databases">
        <title>Draft Genome Sequence of Komagataeibacter intermedius Strain AF2, Isolated from Kombucha Tea.</title>
        <authorList>
            <person name="Santos R.A."/>
            <person name="Berretta A.A."/>
            <person name="Barud H.S."/>
            <person name="Ribeiro S.J."/>
            <person name="Gonzalez-Garcia L.N."/>
            <person name="Zucchi T.D."/>
            <person name="Goldman G.H."/>
            <person name="Riano-Pachon D.M."/>
        </authorList>
    </citation>
    <scope>NUCLEOTIDE SEQUENCE [LARGE SCALE GENOMIC DNA]</scope>
    <source>
        <strain evidence="3 4">AF2</strain>
    </source>
</reference>
<dbReference type="InterPro" id="IPR029058">
    <property type="entry name" value="AB_hydrolase_fold"/>
</dbReference>
<protein>
    <submittedName>
        <fullName evidence="3">Hydrolase</fullName>
    </submittedName>
</protein>
<feature type="signal peptide" evidence="1">
    <location>
        <begin position="1"/>
        <end position="26"/>
    </location>
</feature>